<dbReference type="AlphaFoldDB" id="A0A7D5PDX6"/>
<protein>
    <submittedName>
        <fullName evidence="1">Uncharacterized protein</fullName>
    </submittedName>
</protein>
<dbReference type="KEGG" id="hpel:HZS54_14675"/>
<dbReference type="GeneID" id="56083858"/>
<dbReference type="InterPro" id="IPR055712">
    <property type="entry name" value="DUF7288"/>
</dbReference>
<dbReference type="RefSeq" id="WP_179923029.1">
    <property type="nucleotide sequence ID" value="NZ_CP058909.1"/>
</dbReference>
<reference evidence="1 2" key="1">
    <citation type="submission" date="2020-07" db="EMBL/GenBank/DDBJ databases">
        <title>Halosimplex litoreum sp. nov. and Halosimplex rubrum sp. nov., isolated from different salt environments.</title>
        <authorList>
            <person name="Cui H."/>
        </authorList>
    </citation>
    <scope>NUCLEOTIDE SEQUENCE [LARGE SCALE GENOMIC DNA]</scope>
    <source>
        <strain evidence="1 2">R2</strain>
    </source>
</reference>
<evidence type="ECO:0000313" key="2">
    <source>
        <dbReference type="Proteomes" id="UP000509346"/>
    </source>
</evidence>
<keyword evidence="2" id="KW-1185">Reference proteome</keyword>
<dbReference type="OrthoDB" id="324613at2157"/>
<proteinExistence type="predicted"/>
<dbReference type="Pfam" id="PF23959">
    <property type="entry name" value="DUF7288"/>
    <property type="match status" value="1"/>
</dbReference>
<accession>A0A7D5PDX6</accession>
<dbReference type="Proteomes" id="UP000509346">
    <property type="component" value="Chromosome"/>
</dbReference>
<evidence type="ECO:0000313" key="1">
    <source>
        <dbReference type="EMBL" id="QLH85005.1"/>
    </source>
</evidence>
<gene>
    <name evidence="1" type="ORF">HZS54_14675</name>
</gene>
<dbReference type="EMBL" id="CP058909">
    <property type="protein sequence ID" value="QLH85005.1"/>
    <property type="molecule type" value="Genomic_DNA"/>
</dbReference>
<sequence length="187" mass="20280">MEGVVAALIVLSAVVFALEMTAVTPLSASTSSQHIENQQEGTARGVLASAAETGALERAVLSWNATSEQFYHTPDVGRFTTGAPPNRFGEMLERSFDRQGIAYNVYLRYQGADGRLRTQEYVDQGVPSDHAVRATWSLSLMTDDAIRDGNGDPTGTTVSDESTYFVPRQSSAGVYSVINVEVVVWRI</sequence>
<organism evidence="1 2">
    <name type="scientific">Halosimplex pelagicum</name>
    <dbReference type="NCBI Taxonomy" id="869886"/>
    <lineage>
        <taxon>Archaea</taxon>
        <taxon>Methanobacteriati</taxon>
        <taxon>Methanobacteriota</taxon>
        <taxon>Stenosarchaea group</taxon>
        <taxon>Halobacteria</taxon>
        <taxon>Halobacteriales</taxon>
        <taxon>Haloarculaceae</taxon>
        <taxon>Halosimplex</taxon>
    </lineage>
</organism>
<name>A0A7D5PDX6_9EURY</name>